<dbReference type="InterPro" id="IPR016163">
    <property type="entry name" value="Ald_DH_C"/>
</dbReference>
<evidence type="ECO:0000313" key="3">
    <source>
        <dbReference type="EMBL" id="BAQ70501.1"/>
    </source>
</evidence>
<dbReference type="KEGG" id="rsu:NHU_03367"/>
<dbReference type="AlphaFoldDB" id="A0A0D6B617"/>
<feature type="domain" description="Aldehyde dehydrogenase" evidence="2">
    <location>
        <begin position="239"/>
        <end position="419"/>
    </location>
</feature>
<dbReference type="Pfam" id="PF00171">
    <property type="entry name" value="Aldedh"/>
    <property type="match status" value="3"/>
</dbReference>
<dbReference type="SUPFAM" id="SSF53720">
    <property type="entry name" value="ALDH-like"/>
    <property type="match status" value="2"/>
</dbReference>
<evidence type="ECO:0000313" key="4">
    <source>
        <dbReference type="Proteomes" id="UP000064912"/>
    </source>
</evidence>
<dbReference type="Gene3D" id="3.40.605.10">
    <property type="entry name" value="Aldehyde Dehydrogenase, Chain A, domain 1"/>
    <property type="match status" value="2"/>
</dbReference>
<dbReference type="Proteomes" id="UP000064912">
    <property type="component" value="Chromosome"/>
</dbReference>
<dbReference type="InterPro" id="IPR015590">
    <property type="entry name" value="Aldehyde_DH_dom"/>
</dbReference>
<feature type="domain" description="Aldehyde dehydrogenase" evidence="2">
    <location>
        <begin position="44"/>
        <end position="226"/>
    </location>
</feature>
<evidence type="ECO:0000259" key="2">
    <source>
        <dbReference type="Pfam" id="PF00171"/>
    </source>
</evidence>
<dbReference type="eggNOG" id="COG1012">
    <property type="taxonomic scope" value="Bacteria"/>
</dbReference>
<dbReference type="PATRIC" id="fig|35806.4.peg.3457"/>
<keyword evidence="1" id="KW-0560">Oxidoreductase</keyword>
<evidence type="ECO:0000256" key="1">
    <source>
        <dbReference type="ARBA" id="ARBA00023002"/>
    </source>
</evidence>
<dbReference type="EMBL" id="AP014800">
    <property type="protein sequence ID" value="BAQ70501.1"/>
    <property type="molecule type" value="Genomic_DNA"/>
</dbReference>
<accession>A0A0D6B617</accession>
<dbReference type="InterPro" id="IPR016161">
    <property type="entry name" value="Ald_DH/histidinol_DH"/>
</dbReference>
<reference evidence="3 4" key="1">
    <citation type="submission" date="2015-02" db="EMBL/GenBank/DDBJ databases">
        <title>Genome sequene of Rhodovulum sulfidophilum DSM 2351.</title>
        <authorList>
            <person name="Nagao N."/>
        </authorList>
    </citation>
    <scope>NUCLEOTIDE SEQUENCE [LARGE SCALE GENOMIC DNA]</scope>
    <source>
        <strain evidence="3 4">DSM 2351</strain>
    </source>
</reference>
<proteinExistence type="predicted"/>
<dbReference type="InterPro" id="IPR016162">
    <property type="entry name" value="Ald_DH_N"/>
</dbReference>
<organism evidence="3 4">
    <name type="scientific">Rhodovulum sulfidophilum</name>
    <name type="common">Rhodobacter sulfidophilus</name>
    <dbReference type="NCBI Taxonomy" id="35806"/>
    <lineage>
        <taxon>Bacteria</taxon>
        <taxon>Pseudomonadati</taxon>
        <taxon>Pseudomonadota</taxon>
        <taxon>Alphaproteobacteria</taxon>
        <taxon>Rhodobacterales</taxon>
        <taxon>Paracoccaceae</taxon>
        <taxon>Rhodovulum</taxon>
    </lineage>
</organism>
<dbReference type="GO" id="GO:0016620">
    <property type="term" value="F:oxidoreductase activity, acting on the aldehyde or oxo group of donors, NAD or NADP as acceptor"/>
    <property type="evidence" value="ECO:0007669"/>
    <property type="project" value="InterPro"/>
</dbReference>
<name>A0A0D6B617_RHOSU</name>
<sequence>MAPNALDRGPGRAPDAETRAWISQRDGAFGPWIAGSLRPGADAAAICSPASGAELARLADASPADLADARAAAATAQPLWAALPGVKRARKLNDWTEEIAAREACLTQLLALETGRPVRACRRGLSAGLDALRQAAGSLLAGAADRPGHKPLGVVAPGLSFGPSLGPSPDLSLGRIAPALAAGNAVILAPGPADGKLAMLCLAEAAGAAGLPAGLLAVLPGAAGELSDLAQPPVAALRGPCLHLVLEDADLDAAADGIAGMLGDPPPGTAGHWLFVQESVAERVHARLAGRMARLIIGDQLDPATDLGPLPGTALRDRLTAALAETRGVTIQPLPRLPDRGAFMAPALITGLAPAMPEMATGLPGPVLLSMTFRTPAEAIRLANATPPAPAASLWSETLSTALDLATTLEAGTVCVNGTELDPAPDPLELWQRPAGLAPARPVARPVAAAAVPSAALTAARRAQPGWAGRGTAERAAILTRAATRLAESAEGPAARLAGAAGAAATASAAWAETPGRATLTRHRPLGVIAVLCPEICRQAAPMLAMTSIIGPVLAAGNGALLCPGAGANAEAEALIAALEAAGMPKGLVEIVSGPRAALACGLAARVDLDALWCFGAGDLPEDLPARAAATGKVLWLSEDGASETCTGTGGASDLFRIAAGRRQTLRLSWGA</sequence>
<protein>
    <submittedName>
        <fullName evidence="3">Aldehyde dehydrogenase family protein</fullName>
    </submittedName>
</protein>
<feature type="domain" description="Aldehyde dehydrogenase" evidence="2">
    <location>
        <begin position="506"/>
        <end position="638"/>
    </location>
</feature>
<dbReference type="Gene3D" id="3.40.309.10">
    <property type="entry name" value="Aldehyde Dehydrogenase, Chain A, domain 2"/>
    <property type="match status" value="1"/>
</dbReference>
<gene>
    <name evidence="3" type="ORF">NHU_03367</name>
</gene>
<dbReference type="PANTHER" id="PTHR11699">
    <property type="entry name" value="ALDEHYDE DEHYDROGENASE-RELATED"/>
    <property type="match status" value="1"/>
</dbReference>